<feature type="compositionally biased region" description="Polar residues" evidence="1">
    <location>
        <begin position="33"/>
        <end position="43"/>
    </location>
</feature>
<evidence type="ECO:0000256" key="1">
    <source>
        <dbReference type="SAM" id="MobiDB-lite"/>
    </source>
</evidence>
<feature type="compositionally biased region" description="Basic residues" evidence="1">
    <location>
        <begin position="584"/>
        <end position="597"/>
    </location>
</feature>
<feature type="region of interest" description="Disordered" evidence="1">
    <location>
        <begin position="553"/>
        <end position="633"/>
    </location>
</feature>
<feature type="compositionally biased region" description="Low complexity" evidence="1">
    <location>
        <begin position="558"/>
        <end position="571"/>
    </location>
</feature>
<keyword evidence="2" id="KW-0472">Membrane</keyword>
<feature type="region of interest" description="Disordered" evidence="1">
    <location>
        <begin position="337"/>
        <end position="366"/>
    </location>
</feature>
<keyword evidence="2" id="KW-0812">Transmembrane</keyword>
<dbReference type="AlphaFoldDB" id="A0A9P6UF00"/>
<feature type="compositionally biased region" description="Low complexity" evidence="1">
    <location>
        <begin position="337"/>
        <end position="348"/>
    </location>
</feature>
<name>A0A9P6UF00_9FUNG</name>
<evidence type="ECO:0000313" key="4">
    <source>
        <dbReference type="Proteomes" id="UP000823405"/>
    </source>
</evidence>
<gene>
    <name evidence="3" type="ORF">BGZ97_005861</name>
</gene>
<comment type="caution">
    <text evidence="3">The sequence shown here is derived from an EMBL/GenBank/DDBJ whole genome shotgun (WGS) entry which is preliminary data.</text>
</comment>
<accession>A0A9P6UF00</accession>
<keyword evidence="4" id="KW-1185">Reference proteome</keyword>
<feature type="region of interest" description="Disordered" evidence="1">
    <location>
        <begin position="1"/>
        <end position="45"/>
    </location>
</feature>
<organism evidence="3 4">
    <name type="scientific">Linnemannia gamsii</name>
    <dbReference type="NCBI Taxonomy" id="64522"/>
    <lineage>
        <taxon>Eukaryota</taxon>
        <taxon>Fungi</taxon>
        <taxon>Fungi incertae sedis</taxon>
        <taxon>Mucoromycota</taxon>
        <taxon>Mortierellomycotina</taxon>
        <taxon>Mortierellomycetes</taxon>
        <taxon>Mortierellales</taxon>
        <taxon>Mortierellaceae</taxon>
        <taxon>Linnemannia</taxon>
    </lineage>
</organism>
<feature type="compositionally biased region" description="Low complexity" evidence="1">
    <location>
        <begin position="220"/>
        <end position="235"/>
    </location>
</feature>
<dbReference type="Proteomes" id="UP000823405">
    <property type="component" value="Unassembled WGS sequence"/>
</dbReference>
<reference evidence="3" key="1">
    <citation type="journal article" date="2020" name="Fungal Divers.">
        <title>Resolving the Mortierellaceae phylogeny through synthesis of multi-gene phylogenetics and phylogenomics.</title>
        <authorList>
            <person name="Vandepol N."/>
            <person name="Liber J."/>
            <person name="Desiro A."/>
            <person name="Na H."/>
            <person name="Kennedy M."/>
            <person name="Barry K."/>
            <person name="Grigoriev I.V."/>
            <person name="Miller A.N."/>
            <person name="O'Donnell K."/>
            <person name="Stajich J.E."/>
            <person name="Bonito G."/>
        </authorList>
    </citation>
    <scope>NUCLEOTIDE SEQUENCE</scope>
    <source>
        <strain evidence="3">NVP60</strain>
    </source>
</reference>
<keyword evidence="2" id="KW-1133">Transmembrane helix</keyword>
<dbReference type="EMBL" id="JAAAIN010002619">
    <property type="protein sequence ID" value="KAG0291484.1"/>
    <property type="molecule type" value="Genomic_DNA"/>
</dbReference>
<dbReference type="Gene3D" id="3.80.10.10">
    <property type="entry name" value="Ribonuclease Inhibitor"/>
    <property type="match status" value="1"/>
</dbReference>
<dbReference type="SUPFAM" id="SSF52047">
    <property type="entry name" value="RNI-like"/>
    <property type="match status" value="1"/>
</dbReference>
<evidence type="ECO:0008006" key="5">
    <source>
        <dbReference type="Google" id="ProtNLM"/>
    </source>
</evidence>
<sequence length="854" mass="92301">MVGFIPSAAGAPQIASPPPNNNAKTADTRVEQGSKTGSNSSMGEQVDDEYTDTIELSAPFQLLLVSRRFADIAVRSLWKGIVFHGHDSFQVQALLSTLRNDESASSGDSSVVSQTDINSLGLDLVKNSTALKPTPTLLSVLDDNEPTKARSNLIDSVQQSVKRFNGFRQPTQTTAAPSKGLQQLYAVNSQTPLLSAQDRSGPLRRHSTTGVESAPMESRPPTSQPQSPTTNLPPSVRTPRWSYRQLPRNIVLNFSHPQASPHLLVTVLECIRSHCRDQVRALDLRANEKMQAAGLETPSELERLFGSGFSRLQYLRLQGGFVDNQLLGAVTKGIISATSSPSSSPEGTSQERRRLQQQQTEPSLPLQVTPSCQLSQVFLGPGSVTDSAIAKLIVAASHCLEVFTVTSCVDVGGGALASLLTECPKLRVLAVHKSLARDIELLEGLGFDSDSFSSLNSPLGAVLPDLLPSPSRKRIIAPLERLELGTVQLTSMGIAEILRGVSQTLRFLVLEPRHFKETLLRDVIVPKCRKLELLHFDDPDHYYQHQLQQYRMQRRQHQQVQRQLQQPSQIQNSTPLEEETDHSRPKRRLFKLKRSRRSAVIDLQPQATNNTRKDDAVAAQDDDGSSCPGPSPWLGETSTAEWIAYGNCALWAASAIGSTAGSEANSGGLLSIGNGATGHSQSVPRSRGRGVSSLFRGIGTRLVSILSPRNDNINGNNNNSNQEDVGIIAGTAAVAADNECGIDRILARFGLSAAEMDMLRLALTPALKSFVVMQVDLLNFAESKKVTPSVNPFSEGGVVDAIKDDALVLELGKEEANMRLAVVLIVMAVYGSLASLAAALSVLPAEAVYEHSSE</sequence>
<dbReference type="OrthoDB" id="2388062at2759"/>
<feature type="region of interest" description="Disordered" evidence="1">
    <location>
        <begin position="193"/>
        <end position="239"/>
    </location>
</feature>
<evidence type="ECO:0000313" key="3">
    <source>
        <dbReference type="EMBL" id="KAG0291484.1"/>
    </source>
</evidence>
<evidence type="ECO:0000256" key="2">
    <source>
        <dbReference type="SAM" id="Phobius"/>
    </source>
</evidence>
<proteinExistence type="predicted"/>
<protein>
    <recommendedName>
        <fullName evidence="5">RNI-like protein</fullName>
    </recommendedName>
</protein>
<feature type="transmembrane region" description="Helical" evidence="2">
    <location>
        <begin position="820"/>
        <end position="843"/>
    </location>
</feature>
<dbReference type="InterPro" id="IPR032675">
    <property type="entry name" value="LRR_dom_sf"/>
</dbReference>